<keyword evidence="2" id="KW-0964">Secreted</keyword>
<organism evidence="7 8">
    <name type="scientific">Streptococcus caledonicus</name>
    <dbReference type="NCBI Taxonomy" id="2614158"/>
    <lineage>
        <taxon>Bacteria</taxon>
        <taxon>Bacillati</taxon>
        <taxon>Bacillota</taxon>
        <taxon>Bacilli</taxon>
        <taxon>Lactobacillales</taxon>
        <taxon>Streptococcaceae</taxon>
        <taxon>Streptococcus</taxon>
    </lineage>
</organism>
<dbReference type="EMBL" id="JBHSOJ010000016">
    <property type="protein sequence ID" value="MFC5630910.1"/>
    <property type="molecule type" value="Genomic_DNA"/>
</dbReference>
<evidence type="ECO:0000256" key="2">
    <source>
        <dbReference type="ARBA" id="ARBA00022525"/>
    </source>
</evidence>
<reference evidence="8" key="1">
    <citation type="journal article" date="2019" name="Int. J. Syst. Evol. Microbiol.">
        <title>The Global Catalogue of Microorganisms (GCM) 10K type strain sequencing project: providing services to taxonomists for standard genome sequencing and annotation.</title>
        <authorList>
            <consortium name="The Broad Institute Genomics Platform"/>
            <consortium name="The Broad Institute Genome Sequencing Center for Infectious Disease"/>
            <person name="Wu L."/>
            <person name="Ma J."/>
        </authorList>
    </citation>
    <scope>NUCLEOTIDE SEQUENCE [LARGE SCALE GENOMIC DNA]</scope>
    <source>
        <strain evidence="8">DT43</strain>
    </source>
</reference>
<evidence type="ECO:0000259" key="6">
    <source>
        <dbReference type="PROSITE" id="PS50847"/>
    </source>
</evidence>
<evidence type="ECO:0000313" key="8">
    <source>
        <dbReference type="Proteomes" id="UP001596110"/>
    </source>
</evidence>
<dbReference type="InterPro" id="IPR019931">
    <property type="entry name" value="LPXTG_anchor"/>
</dbReference>
<comment type="caution">
    <text evidence="7">The sequence shown here is derived from an EMBL/GenBank/DDBJ whole genome shotgun (WGS) entry which is preliminary data.</text>
</comment>
<dbReference type="Proteomes" id="UP001596110">
    <property type="component" value="Unassembled WGS sequence"/>
</dbReference>
<evidence type="ECO:0000256" key="5">
    <source>
        <dbReference type="SAM" id="MobiDB-lite"/>
    </source>
</evidence>
<evidence type="ECO:0000313" key="7">
    <source>
        <dbReference type="EMBL" id="MFC5630910.1"/>
    </source>
</evidence>
<accession>A0ABW0UF85</accession>
<feature type="compositionally biased region" description="Basic and acidic residues" evidence="5">
    <location>
        <begin position="591"/>
        <end position="609"/>
    </location>
</feature>
<gene>
    <name evidence="7" type="ORF">ACFPQ3_04730</name>
</gene>
<feature type="domain" description="Gram-positive cocci surface proteins LPxTG" evidence="6">
    <location>
        <begin position="692"/>
        <end position="726"/>
    </location>
</feature>
<keyword evidence="4" id="KW-0572">Peptidoglycan-anchor</keyword>
<evidence type="ECO:0000256" key="4">
    <source>
        <dbReference type="ARBA" id="ARBA00023088"/>
    </source>
</evidence>
<dbReference type="PROSITE" id="PS50847">
    <property type="entry name" value="GRAM_POS_ANCHORING"/>
    <property type="match status" value="1"/>
</dbReference>
<evidence type="ECO:0000256" key="3">
    <source>
        <dbReference type="ARBA" id="ARBA00022729"/>
    </source>
</evidence>
<evidence type="ECO:0000256" key="1">
    <source>
        <dbReference type="ARBA" id="ARBA00022512"/>
    </source>
</evidence>
<keyword evidence="1" id="KW-0134">Cell wall</keyword>
<proteinExistence type="predicted"/>
<keyword evidence="3" id="KW-0732">Signal</keyword>
<keyword evidence="8" id="KW-1185">Reference proteome</keyword>
<name>A0ABW0UF85_9STRE</name>
<sequence length="726" mass="80459">MIQRQIQSIREEGNRSKSFLLFATSLALIATGTSTVYANDASHEKDRHLAQEAVESIQSEASQLTTSDTIEEAKKNIEEKLDDIDTIKEEKETIVLEASLSVDPIVPGDTVISGTTTSNAIVDVKIDEVSQTSVEDFFVADEKGKFLLKLERPISYNQKIEIVSTHQKIFEAEEEDDFEGGEAQVVITTPRHPEAYPIPTKPLQKVGNQHQVLVEPLFEGAKKIQGHTSVEGTVYAMIGGTIVSKPARIKDGYFEIEFSDDIEASTFKTTQNVKLSFISNDGLPVMHAVPVYPLGETLKEKPKPSFTYQNLTVGSTEFSGMTEPFGRVKLYDAETGNFVLEAWANEEGKYSEKLPALASHQRYYRLFVGLNNDYQMLVEQTVDGADKKIPPSQVLEILDRILFDTTDVSSPSSPLQVPNIHDQKEYIAGRSKYAHHFIRITSSVSDKKFPTIMTNELGFWGIDFRDLEITLEQGEQLTFEVMDPKSFAVVAKQSTIVKGINDGVKPEEHSFVLPTITSVTGYVKGQVAPNVRIFVHQGNKLLAETSSTPEGDFEIDFGETVLEPNSLLTFTAFNEEGRQVLWNKVSVKKGEGKRIRKPEEKSETQEKAPDVLVNTQKKQADNSEPILQPQDSPSIDKTVENKRQLDSSTEFKVLLRDDQEQSVPFITAREPQQEVALSTVVDSKASEGKAALPRTNAKPSLALTLAGLVSLGAVALTILKKKQSEA</sequence>
<protein>
    <submittedName>
        <fullName evidence="7">LPXTG cell wall anchor domain-containing protein</fullName>
    </submittedName>
</protein>
<dbReference type="RefSeq" id="WP_156805496.1">
    <property type="nucleotide sequence ID" value="NZ_JBHSOJ010000016.1"/>
</dbReference>
<feature type="region of interest" description="Disordered" evidence="5">
    <location>
        <begin position="591"/>
        <end position="642"/>
    </location>
</feature>
<dbReference type="NCBIfam" id="TIGR01167">
    <property type="entry name" value="LPXTG_anchor"/>
    <property type="match status" value="1"/>
</dbReference>